<comment type="caution">
    <text evidence="2">The sequence shown here is derived from an EMBL/GenBank/DDBJ whole genome shotgun (WGS) entry which is preliminary data.</text>
</comment>
<evidence type="ECO:0000313" key="3">
    <source>
        <dbReference type="Proteomes" id="UP000593566"/>
    </source>
</evidence>
<dbReference type="AlphaFoldDB" id="A0A8H6CNV1"/>
<dbReference type="InterPro" id="IPR036322">
    <property type="entry name" value="WD40_repeat_dom_sf"/>
</dbReference>
<accession>A0A8H6CNV1</accession>
<dbReference type="EMBL" id="JACCJB010000005">
    <property type="protein sequence ID" value="KAF6226868.1"/>
    <property type="molecule type" value="Genomic_DNA"/>
</dbReference>
<dbReference type="InterPro" id="IPR015943">
    <property type="entry name" value="WD40/YVTN_repeat-like_dom_sf"/>
</dbReference>
<gene>
    <name evidence="2" type="ORF">HO133_008309</name>
</gene>
<feature type="compositionally biased region" description="Polar residues" evidence="1">
    <location>
        <begin position="881"/>
        <end position="893"/>
    </location>
</feature>
<dbReference type="Gene3D" id="2.130.10.10">
    <property type="entry name" value="YVTN repeat-like/Quinoprotein amine dehydrogenase"/>
    <property type="match status" value="2"/>
</dbReference>
<feature type="compositionally biased region" description="Pro residues" evidence="1">
    <location>
        <begin position="571"/>
        <end position="580"/>
    </location>
</feature>
<feature type="compositionally biased region" description="Polar residues" evidence="1">
    <location>
        <begin position="589"/>
        <end position="604"/>
    </location>
</feature>
<feature type="compositionally biased region" description="Low complexity" evidence="1">
    <location>
        <begin position="870"/>
        <end position="880"/>
    </location>
</feature>
<evidence type="ECO:0000256" key="1">
    <source>
        <dbReference type="SAM" id="MobiDB-lite"/>
    </source>
</evidence>
<reference evidence="2 3" key="1">
    <citation type="journal article" date="2020" name="Genomics">
        <title>Complete, high-quality genomes from long-read metagenomic sequencing of two wolf lichen thalli reveals enigmatic genome architecture.</title>
        <authorList>
            <person name="McKenzie S.K."/>
            <person name="Walston R.F."/>
            <person name="Allen J.L."/>
        </authorList>
    </citation>
    <scope>NUCLEOTIDE SEQUENCE [LARGE SCALE GENOMIC DNA]</scope>
    <source>
        <strain evidence="2">WasteWater1</strain>
    </source>
</reference>
<proteinExistence type="predicted"/>
<organism evidence="2 3">
    <name type="scientific">Letharia lupina</name>
    <dbReference type="NCBI Taxonomy" id="560253"/>
    <lineage>
        <taxon>Eukaryota</taxon>
        <taxon>Fungi</taxon>
        <taxon>Dikarya</taxon>
        <taxon>Ascomycota</taxon>
        <taxon>Pezizomycotina</taxon>
        <taxon>Lecanoromycetes</taxon>
        <taxon>OSLEUM clade</taxon>
        <taxon>Lecanoromycetidae</taxon>
        <taxon>Lecanorales</taxon>
        <taxon>Lecanorineae</taxon>
        <taxon>Parmeliaceae</taxon>
        <taxon>Letharia</taxon>
    </lineage>
</organism>
<feature type="compositionally biased region" description="Polar residues" evidence="1">
    <location>
        <begin position="754"/>
        <end position="770"/>
    </location>
</feature>
<name>A0A8H6CNV1_9LECA</name>
<feature type="compositionally biased region" description="Basic and acidic residues" evidence="1">
    <location>
        <begin position="522"/>
        <end position="531"/>
    </location>
</feature>
<evidence type="ECO:0000313" key="2">
    <source>
        <dbReference type="EMBL" id="KAF6226868.1"/>
    </source>
</evidence>
<feature type="compositionally biased region" description="Basic and acidic residues" evidence="1">
    <location>
        <begin position="704"/>
        <end position="714"/>
    </location>
</feature>
<sequence length="1023" mass="110167">MTKSARAPNPPPIVPSRQGSSGATEEPGFRGWGVFSFPPSNRLIITTGKGVYIWDVYGISEIFRSGSEGIVAAKKIASSREMLAIADSQVVVLHDISGGMQRSYRLKGSDGQVRLLKYAKESRNLFFTTTLQNSVQSYSLKHSKLLDPAHTHPSPPSVFALSCTSQFLLSTSPAPPTIHLTSLAFRTPPVLLRPQSSSSAVVAAEFHPERENYFCLAFADGTAAVYDAHYFYDSHGNGERRENPGVWGSGGEKAFMRGLHLGNMTKNAATGGRVTYEGYDPSIDLGGIGPKESGISAVAFVPGRKATVVTVGADGKCCVVDFTQPTKHKAVLLKSWHIRRPATSLSIVCSTKKVIIGQFDGADDAEPEQRHDLPNELYYIAVGRSDGRVLLFDLDGKALGEQALDDRGARVIDVEWTQIGSGAMLPHQNIGSGIRRSPVVKRKRKSLGSSVFAEPRPLQKGILAMSSNIAEHSEDPLFDFTTPRKTLGAFHWEPPSKESTMAAMNPRDGVREGNAIVGPDKSNNDSQERPTHFTTRSSSATVQRKAIESSSQTETEESSSFQASIEDGSTPPIPPRPSPKPGGRLSMRRAQTSRQSDVQSTSYLSMMAKARKVSASNPRLSKGLSVTNPPTKTKVLFGPRKPPSPGTNDSQDNAEASEVQFMSEQPEDVWLDVPPKTPQRATQVSPVSSATSNKSYKTAVSHLHTSDSTERSDDTVVDWTAGLPRQPVPTLQITHPSGERPSKAKSKRKGHVSLSISSESAGTSMPTPSISDAPANPISRSPASSPPKLLPSLPSTRSTEPGVKQNSEPKQKGHVSLSVSSASDSHTITPKSSESDGPIIQWPSLKKSPRIPELNKGLPDPKKYAPPPASSLKGSSSDSATDTILQGYTVSPSSSPPKAANTSWRISTTYPDGKAPSPSPPKAAPKPLLISTLDLEREPQPCPCTCSLAVKSVLEASFTTLRAEITQHFGAQKTWFEELVKAEEEGRMTLAEENRWLRGELSRVEKGQEKGKSRGRKYGSPIA</sequence>
<feature type="compositionally biased region" description="Polar residues" evidence="1">
    <location>
        <begin position="532"/>
        <end position="542"/>
    </location>
</feature>
<feature type="region of interest" description="Disordered" evidence="1">
    <location>
        <begin position="491"/>
        <end position="930"/>
    </location>
</feature>
<feature type="compositionally biased region" description="Low complexity" evidence="1">
    <location>
        <begin position="790"/>
        <end position="801"/>
    </location>
</feature>
<feature type="compositionally biased region" description="Polar residues" evidence="1">
    <location>
        <begin position="900"/>
        <end position="910"/>
    </location>
</feature>
<feature type="region of interest" description="Disordered" evidence="1">
    <location>
        <begin position="1001"/>
        <end position="1023"/>
    </location>
</feature>
<feature type="region of interest" description="Disordered" evidence="1">
    <location>
        <begin position="1"/>
        <end position="26"/>
    </location>
</feature>
<evidence type="ECO:0008006" key="4">
    <source>
        <dbReference type="Google" id="ProtNLM"/>
    </source>
</evidence>
<feature type="compositionally biased region" description="Polar residues" evidence="1">
    <location>
        <begin position="679"/>
        <end position="698"/>
    </location>
</feature>
<feature type="compositionally biased region" description="Polar residues" evidence="1">
    <location>
        <begin position="614"/>
        <end position="631"/>
    </location>
</feature>
<dbReference type="Proteomes" id="UP000593566">
    <property type="component" value="Unassembled WGS sequence"/>
</dbReference>
<dbReference type="GeneID" id="59336706"/>
<feature type="compositionally biased region" description="Basic and acidic residues" evidence="1">
    <location>
        <begin position="1001"/>
        <end position="1012"/>
    </location>
</feature>
<keyword evidence="3" id="KW-1185">Reference proteome</keyword>
<protein>
    <recommendedName>
        <fullName evidence="4">WD40 repeat-like protein</fullName>
    </recommendedName>
</protein>
<dbReference type="RefSeq" id="XP_037155177.1">
    <property type="nucleotide sequence ID" value="XM_037299176.1"/>
</dbReference>
<feature type="compositionally biased region" description="Low complexity" evidence="1">
    <location>
        <begin position="816"/>
        <end position="825"/>
    </location>
</feature>
<dbReference type="SUPFAM" id="SSF50978">
    <property type="entry name" value="WD40 repeat-like"/>
    <property type="match status" value="1"/>
</dbReference>